<dbReference type="InterPro" id="IPR035965">
    <property type="entry name" value="PAS-like_dom_sf"/>
</dbReference>
<dbReference type="SUPFAM" id="SSF55785">
    <property type="entry name" value="PYP-like sensor domain (PAS domain)"/>
    <property type="match status" value="1"/>
</dbReference>
<evidence type="ECO:0000259" key="6">
    <source>
        <dbReference type="PROSITE" id="PS50111"/>
    </source>
</evidence>
<evidence type="ECO:0000256" key="3">
    <source>
        <dbReference type="PROSITE-ProRule" id="PRU00284"/>
    </source>
</evidence>
<evidence type="ECO:0000256" key="1">
    <source>
        <dbReference type="ARBA" id="ARBA00023224"/>
    </source>
</evidence>
<evidence type="ECO:0000256" key="5">
    <source>
        <dbReference type="SAM" id="MobiDB-lite"/>
    </source>
</evidence>
<dbReference type="PANTHER" id="PTHR32089">
    <property type="entry name" value="METHYL-ACCEPTING CHEMOTAXIS PROTEIN MCPB"/>
    <property type="match status" value="1"/>
</dbReference>
<dbReference type="AlphaFoldDB" id="A0A4S3TNU9"/>
<keyword evidence="9" id="KW-1185">Reference proteome</keyword>
<dbReference type="Pfam" id="PF00015">
    <property type="entry name" value="MCPsignal"/>
    <property type="match status" value="1"/>
</dbReference>
<dbReference type="InterPro" id="IPR013767">
    <property type="entry name" value="PAS_fold"/>
</dbReference>
<dbReference type="Gene3D" id="1.10.287.950">
    <property type="entry name" value="Methyl-accepting chemotaxis protein"/>
    <property type="match status" value="1"/>
</dbReference>
<comment type="similarity">
    <text evidence="2">Belongs to the methyl-accepting chemotaxis (MCP) protein family.</text>
</comment>
<evidence type="ECO:0000256" key="2">
    <source>
        <dbReference type="ARBA" id="ARBA00029447"/>
    </source>
</evidence>
<dbReference type="SUPFAM" id="SSF58104">
    <property type="entry name" value="Methyl-accepting chemotaxis protein (MCP) signaling domain"/>
    <property type="match status" value="1"/>
</dbReference>
<keyword evidence="1 3" id="KW-0807">Transducer</keyword>
<dbReference type="InterPro" id="IPR004089">
    <property type="entry name" value="MCPsignal_dom"/>
</dbReference>
<evidence type="ECO:0000256" key="4">
    <source>
        <dbReference type="SAM" id="Coils"/>
    </source>
</evidence>
<feature type="domain" description="PAS" evidence="7">
    <location>
        <begin position="31"/>
        <end position="75"/>
    </location>
</feature>
<protein>
    <submittedName>
        <fullName evidence="8">PAS domain S-box protein</fullName>
    </submittedName>
</protein>
<gene>
    <name evidence="8" type="ORF">D8Y22_05380</name>
</gene>
<dbReference type="CDD" id="cd11386">
    <property type="entry name" value="MCP_signal"/>
    <property type="match status" value="1"/>
</dbReference>
<evidence type="ECO:0000313" key="9">
    <source>
        <dbReference type="Proteomes" id="UP000318864"/>
    </source>
</evidence>
<organism evidence="8 9">
    <name type="scientific">Salinadaptatus halalkaliphilus</name>
    <dbReference type="NCBI Taxonomy" id="2419781"/>
    <lineage>
        <taxon>Archaea</taxon>
        <taxon>Methanobacteriati</taxon>
        <taxon>Methanobacteriota</taxon>
        <taxon>Stenosarchaea group</taxon>
        <taxon>Halobacteria</taxon>
        <taxon>Halobacteriales</taxon>
        <taxon>Natrialbaceae</taxon>
        <taxon>Salinadaptatus</taxon>
    </lineage>
</organism>
<dbReference type="NCBIfam" id="TIGR00229">
    <property type="entry name" value="sensory_box"/>
    <property type="match status" value="1"/>
</dbReference>
<dbReference type="PRINTS" id="PR00260">
    <property type="entry name" value="CHEMTRNSDUCR"/>
</dbReference>
<name>A0A4S3TNU9_9EURY</name>
<dbReference type="InterPro" id="IPR004090">
    <property type="entry name" value="Chemotax_Me-accpt_rcpt"/>
</dbReference>
<dbReference type="GO" id="GO:0007165">
    <property type="term" value="P:signal transduction"/>
    <property type="evidence" value="ECO:0007669"/>
    <property type="project" value="UniProtKB-KW"/>
</dbReference>
<dbReference type="EMBL" id="RBZW01000014">
    <property type="protein sequence ID" value="THE65951.1"/>
    <property type="molecule type" value="Genomic_DNA"/>
</dbReference>
<dbReference type="Proteomes" id="UP000318864">
    <property type="component" value="Unassembled WGS sequence"/>
</dbReference>
<dbReference type="InterPro" id="IPR000014">
    <property type="entry name" value="PAS"/>
</dbReference>
<dbReference type="SMART" id="SM00283">
    <property type="entry name" value="MA"/>
    <property type="match status" value="1"/>
</dbReference>
<dbReference type="GO" id="GO:0016020">
    <property type="term" value="C:membrane"/>
    <property type="evidence" value="ECO:0007669"/>
    <property type="project" value="InterPro"/>
</dbReference>
<dbReference type="OrthoDB" id="8523at2157"/>
<proteinExistence type="inferred from homology"/>
<dbReference type="PROSITE" id="PS50112">
    <property type="entry name" value="PAS"/>
    <property type="match status" value="1"/>
</dbReference>
<feature type="coiled-coil region" evidence="4">
    <location>
        <begin position="318"/>
        <end position="345"/>
    </location>
</feature>
<evidence type="ECO:0000259" key="7">
    <source>
        <dbReference type="PROSITE" id="PS50112"/>
    </source>
</evidence>
<dbReference type="Pfam" id="PF00989">
    <property type="entry name" value="PAS"/>
    <property type="match status" value="1"/>
</dbReference>
<dbReference type="PROSITE" id="PS50111">
    <property type="entry name" value="CHEMOTAXIS_TRANSDUC_2"/>
    <property type="match status" value="1"/>
</dbReference>
<evidence type="ECO:0000313" key="8">
    <source>
        <dbReference type="EMBL" id="THE65951.1"/>
    </source>
</evidence>
<dbReference type="GO" id="GO:0004888">
    <property type="term" value="F:transmembrane signaling receptor activity"/>
    <property type="evidence" value="ECO:0007669"/>
    <property type="project" value="InterPro"/>
</dbReference>
<accession>A0A4S3TNU9</accession>
<dbReference type="PANTHER" id="PTHR32089:SF112">
    <property type="entry name" value="LYSOZYME-LIKE PROTEIN-RELATED"/>
    <property type="match status" value="1"/>
</dbReference>
<dbReference type="GO" id="GO:0006935">
    <property type="term" value="P:chemotaxis"/>
    <property type="evidence" value="ECO:0007669"/>
    <property type="project" value="InterPro"/>
</dbReference>
<comment type="caution">
    <text evidence="8">The sequence shown here is derived from an EMBL/GenBank/DDBJ whole genome shotgun (WGS) entry which is preliminary data.</text>
</comment>
<dbReference type="CDD" id="cd00130">
    <property type="entry name" value="PAS"/>
    <property type="match status" value="1"/>
</dbReference>
<keyword evidence="4" id="KW-0175">Coiled coil</keyword>
<dbReference type="SMART" id="SM00091">
    <property type="entry name" value="PAS"/>
    <property type="match status" value="1"/>
</dbReference>
<feature type="domain" description="Methyl-accepting transducer" evidence="6">
    <location>
        <begin position="163"/>
        <end position="399"/>
    </location>
</feature>
<sequence>MAISNTSEDPLLPDIEEEEPLEQVKKERDFWQSMFQSLVENAPTPILVTDNEERITHWNEACVEFTGLSQSDAIGTAASEFVVDDGEEFVVQPAVRHDEPAVADKRTGEYPDGSTWTTKDVGVPLEGPDGEVVGGIEYVVEITEVVDELHTLMKDVEHDLATPIDELTESANEVSGTAREIHTVIEEQTEALDTAAGEISDMSAAIEEVASTSERVVDRSQRSEALAEDGRDAAMTAIDRMEEIDSSVETVRNDMDGLQARMQDVADFTEIIEDIAEQTNLLALNASIEAARAGEEGDGFAVVASEIKSLANESGENATEIEATIESAQTEMNETVESLQAVSNQVEQGITDVQQTVEHLGDIVEAARKTAEGIQDVARSTDDQASGVEEVASMVDNLVDKLAEIRIGVNEVAEATENQTEQIQEISDTTARLTATQ</sequence>
<feature type="region of interest" description="Disordered" evidence="5">
    <location>
        <begin position="1"/>
        <end position="20"/>
    </location>
</feature>
<dbReference type="RefSeq" id="WP_141463682.1">
    <property type="nucleotide sequence ID" value="NZ_RBZW01000014.1"/>
</dbReference>
<dbReference type="Gene3D" id="3.30.450.20">
    <property type="entry name" value="PAS domain"/>
    <property type="match status" value="1"/>
</dbReference>
<dbReference type="GO" id="GO:0006355">
    <property type="term" value="P:regulation of DNA-templated transcription"/>
    <property type="evidence" value="ECO:0007669"/>
    <property type="project" value="InterPro"/>
</dbReference>
<reference evidence="8 9" key="1">
    <citation type="submission" date="2018-10" db="EMBL/GenBank/DDBJ databases">
        <title>Natronolimnobius sp. XQ-INN 246 isolated from Inner Mongolia Autonomous Region of China.</title>
        <authorList>
            <person name="Xue Q."/>
        </authorList>
    </citation>
    <scope>NUCLEOTIDE SEQUENCE [LARGE SCALE GENOMIC DNA]</scope>
    <source>
        <strain evidence="8 9">XQ-INN 246</strain>
    </source>
</reference>